<organism evidence="1">
    <name type="scientific">marine metagenome</name>
    <dbReference type="NCBI Taxonomy" id="408172"/>
    <lineage>
        <taxon>unclassified sequences</taxon>
        <taxon>metagenomes</taxon>
        <taxon>ecological metagenomes</taxon>
    </lineage>
</organism>
<protein>
    <submittedName>
        <fullName evidence="1">Uncharacterized protein</fullName>
    </submittedName>
</protein>
<gene>
    <name evidence="1" type="ORF">METZ01_LOCUS326630</name>
</gene>
<dbReference type="AlphaFoldDB" id="A0A382PKJ0"/>
<accession>A0A382PKJ0</accession>
<sequence length="30" mass="3621">MKFHPHYLFHFREAVPMAFSEFYNGDCSIV</sequence>
<evidence type="ECO:0000313" key="1">
    <source>
        <dbReference type="EMBL" id="SVC73776.1"/>
    </source>
</evidence>
<reference evidence="1" key="1">
    <citation type="submission" date="2018-05" db="EMBL/GenBank/DDBJ databases">
        <authorList>
            <person name="Lanie J.A."/>
            <person name="Ng W.-L."/>
            <person name="Kazmierczak K.M."/>
            <person name="Andrzejewski T.M."/>
            <person name="Davidsen T.M."/>
            <person name="Wayne K.J."/>
            <person name="Tettelin H."/>
            <person name="Glass J.I."/>
            <person name="Rusch D."/>
            <person name="Podicherti R."/>
            <person name="Tsui H.-C.T."/>
            <person name="Winkler M.E."/>
        </authorList>
    </citation>
    <scope>NUCLEOTIDE SEQUENCE</scope>
</reference>
<proteinExistence type="predicted"/>
<dbReference type="EMBL" id="UINC01107990">
    <property type="protein sequence ID" value="SVC73776.1"/>
    <property type="molecule type" value="Genomic_DNA"/>
</dbReference>
<name>A0A382PKJ0_9ZZZZ</name>